<dbReference type="InterPro" id="IPR003323">
    <property type="entry name" value="OTU_dom"/>
</dbReference>
<dbReference type="GO" id="GO:0005634">
    <property type="term" value="C:nucleus"/>
    <property type="evidence" value="ECO:0007669"/>
    <property type="project" value="TreeGrafter"/>
</dbReference>
<keyword evidence="4" id="KW-0863">Zinc-finger</keyword>
<evidence type="ECO:0000256" key="4">
    <source>
        <dbReference type="ARBA" id="ARBA00022771"/>
    </source>
</evidence>
<evidence type="ECO:0000256" key="2">
    <source>
        <dbReference type="ARBA" id="ARBA00022670"/>
    </source>
</evidence>
<keyword evidence="5 9" id="KW-0833">Ubl conjugation pathway</keyword>
<name>A0AA85JZ61_TRIRE</name>
<keyword evidence="7 9" id="KW-0788">Thiol protease</keyword>
<feature type="region of interest" description="Disordered" evidence="10">
    <location>
        <begin position="122"/>
        <end position="142"/>
    </location>
</feature>
<evidence type="ECO:0000256" key="5">
    <source>
        <dbReference type="ARBA" id="ARBA00022786"/>
    </source>
</evidence>
<evidence type="ECO:0000256" key="6">
    <source>
        <dbReference type="ARBA" id="ARBA00022801"/>
    </source>
</evidence>
<dbReference type="Pfam" id="PF24560">
    <property type="entry name" value="zf-C2H2_OTU1_C"/>
    <property type="match status" value="1"/>
</dbReference>
<evidence type="ECO:0000256" key="9">
    <source>
        <dbReference type="RuleBase" id="RU367104"/>
    </source>
</evidence>
<accession>A0AA85JZ61</accession>
<proteinExistence type="predicted"/>
<evidence type="ECO:0000256" key="10">
    <source>
        <dbReference type="SAM" id="MobiDB-lite"/>
    </source>
</evidence>
<dbReference type="Gene3D" id="3.90.70.80">
    <property type="match status" value="1"/>
</dbReference>
<dbReference type="PANTHER" id="PTHR13312">
    <property type="entry name" value="HIV-INDUCED PROTEIN-7-LIKE PROTEASE"/>
    <property type="match status" value="1"/>
</dbReference>
<dbReference type="GO" id="GO:0004843">
    <property type="term" value="F:cysteine-type deubiquitinase activity"/>
    <property type="evidence" value="ECO:0007669"/>
    <property type="project" value="UniProtKB-UniRule"/>
</dbReference>
<sequence length="363" mass="40054">MQTCQLTSSSNDLFKLRCRYRTGQYALNGLTVNSTLHDLLQAITSLIGIPSTCLSLFYGYPPRKLDCSTAACLTRRLHEIPLRSGDLITVDDVIGERKSPASSVNSQLHSYNRGIPMANASTTTAATTTATPTTTTPANTNTQIVNNSLEPRVVRLCAPSDNSCLFTSALFCINNHDSRLKIGTEVVTNVTAVSQLRELISGIVLSDPVKYSEAFLGMSNEEYSQQIRQPDKWGGGIEVSILSQLYEVEICIVDIESCRIDRFGEDHNYPKRILLIYDGIHYDPLAQEYPKRDCLVTVFPTSDDSILLEAQQLASKARAEWAFTDLASFTLLCRQCDAPLVGQAAAQKHAQLTGHTQFREIAH</sequence>
<evidence type="ECO:0000256" key="7">
    <source>
        <dbReference type="ARBA" id="ARBA00022807"/>
    </source>
</evidence>
<dbReference type="Pfam" id="PF02338">
    <property type="entry name" value="OTU"/>
    <property type="match status" value="1"/>
</dbReference>
<comment type="function">
    <text evidence="9">Hydrolase that can remove conjugated ubiquitin from proteins and may therefore play an important regulatory role at the level of protein turnover by preventing degradation.</text>
</comment>
<dbReference type="SUPFAM" id="SSF54236">
    <property type="entry name" value="Ubiquitin-like"/>
    <property type="match status" value="1"/>
</dbReference>
<evidence type="ECO:0000313" key="12">
    <source>
        <dbReference type="Proteomes" id="UP000050795"/>
    </source>
</evidence>
<keyword evidence="9" id="KW-0963">Cytoplasm</keyword>
<dbReference type="Proteomes" id="UP000050795">
    <property type="component" value="Unassembled WGS sequence"/>
</dbReference>
<dbReference type="EC" id="3.4.19.12" evidence="9"/>
<dbReference type="Pfam" id="PF21403">
    <property type="entry name" value="OTU1_UBXL"/>
    <property type="match status" value="1"/>
</dbReference>
<dbReference type="CDD" id="cd22745">
    <property type="entry name" value="OTU_OTU1"/>
    <property type="match status" value="1"/>
</dbReference>
<dbReference type="CDD" id="cd17059">
    <property type="entry name" value="Ubl_OTU1"/>
    <property type="match status" value="1"/>
</dbReference>
<evidence type="ECO:0000256" key="3">
    <source>
        <dbReference type="ARBA" id="ARBA00022723"/>
    </source>
</evidence>
<keyword evidence="8" id="KW-0862">Zinc</keyword>
<dbReference type="GO" id="GO:0008270">
    <property type="term" value="F:zinc ion binding"/>
    <property type="evidence" value="ECO:0007669"/>
    <property type="project" value="UniProtKB-KW"/>
</dbReference>
<comment type="subcellular location">
    <subcellularLocation>
        <location evidence="9">Cytoplasm</location>
    </subcellularLocation>
</comment>
<keyword evidence="2" id="KW-0645">Protease</keyword>
<evidence type="ECO:0000256" key="1">
    <source>
        <dbReference type="ARBA" id="ARBA00000707"/>
    </source>
</evidence>
<evidence type="ECO:0000313" key="13">
    <source>
        <dbReference type="WBParaSite" id="TREG1_62340.1"/>
    </source>
</evidence>
<reference evidence="12" key="1">
    <citation type="submission" date="2022-06" db="EMBL/GenBank/DDBJ databases">
        <authorList>
            <person name="Berger JAMES D."/>
            <person name="Berger JAMES D."/>
        </authorList>
    </citation>
    <scope>NUCLEOTIDE SEQUENCE [LARGE SCALE GENOMIC DNA]</scope>
</reference>
<dbReference type="GO" id="GO:0036503">
    <property type="term" value="P:ERAD pathway"/>
    <property type="evidence" value="ECO:0007669"/>
    <property type="project" value="TreeGrafter"/>
</dbReference>
<dbReference type="InterPro" id="IPR029071">
    <property type="entry name" value="Ubiquitin-like_domsf"/>
</dbReference>
<dbReference type="PROSITE" id="PS50802">
    <property type="entry name" value="OTU"/>
    <property type="match status" value="1"/>
</dbReference>
<dbReference type="InterPro" id="IPR038765">
    <property type="entry name" value="Papain-like_cys_pep_sf"/>
</dbReference>
<organism evidence="12 13">
    <name type="scientific">Trichobilharzia regenti</name>
    <name type="common">Nasal bird schistosome</name>
    <dbReference type="NCBI Taxonomy" id="157069"/>
    <lineage>
        <taxon>Eukaryota</taxon>
        <taxon>Metazoa</taxon>
        <taxon>Spiralia</taxon>
        <taxon>Lophotrochozoa</taxon>
        <taxon>Platyhelminthes</taxon>
        <taxon>Trematoda</taxon>
        <taxon>Digenea</taxon>
        <taxon>Strigeidida</taxon>
        <taxon>Schistosomatoidea</taxon>
        <taxon>Schistosomatidae</taxon>
        <taxon>Trichobilharzia</taxon>
    </lineage>
</organism>
<dbReference type="AlphaFoldDB" id="A0AA85JZ61"/>
<dbReference type="GO" id="GO:0016579">
    <property type="term" value="P:protein deubiquitination"/>
    <property type="evidence" value="ECO:0007669"/>
    <property type="project" value="TreeGrafter"/>
</dbReference>
<reference evidence="13" key="2">
    <citation type="submission" date="2023-11" db="UniProtKB">
        <authorList>
            <consortium name="WormBaseParasite"/>
        </authorList>
    </citation>
    <scope>IDENTIFICATION</scope>
</reference>
<dbReference type="InterPro" id="IPR048857">
    <property type="entry name" value="OTU1_Ubl"/>
</dbReference>
<evidence type="ECO:0000256" key="8">
    <source>
        <dbReference type="ARBA" id="ARBA00022833"/>
    </source>
</evidence>
<dbReference type="GO" id="GO:0005829">
    <property type="term" value="C:cytosol"/>
    <property type="evidence" value="ECO:0007669"/>
    <property type="project" value="TreeGrafter"/>
</dbReference>
<keyword evidence="12" id="KW-1185">Reference proteome</keyword>
<dbReference type="GO" id="GO:0030968">
    <property type="term" value="P:endoplasmic reticulum unfolded protein response"/>
    <property type="evidence" value="ECO:0007669"/>
    <property type="project" value="TreeGrafter"/>
</dbReference>
<protein>
    <recommendedName>
        <fullName evidence="9">Ubiquitin thioesterase OTU</fullName>
        <ecNumber evidence="9">3.4.19.12</ecNumber>
    </recommendedName>
</protein>
<dbReference type="SUPFAM" id="SSF54001">
    <property type="entry name" value="Cysteine proteinases"/>
    <property type="match status" value="1"/>
</dbReference>
<dbReference type="InterPro" id="IPR057766">
    <property type="entry name" value="Znf-C2H2_OTU1-like_C"/>
</dbReference>
<keyword evidence="6 9" id="KW-0378">Hydrolase</keyword>
<dbReference type="Gene3D" id="3.10.20.90">
    <property type="entry name" value="Phosphatidylinositol 3-kinase Catalytic Subunit, Chain A, domain 1"/>
    <property type="match status" value="1"/>
</dbReference>
<comment type="catalytic activity">
    <reaction evidence="1 9">
        <text>Thiol-dependent hydrolysis of ester, thioester, amide, peptide and isopeptide bonds formed by the C-terminal Gly of ubiquitin (a 76-residue protein attached to proteins as an intracellular targeting signal).</text>
        <dbReference type="EC" id="3.4.19.12"/>
    </reaction>
</comment>
<dbReference type="WBParaSite" id="TREG1_62340.1">
    <property type="protein sequence ID" value="TREG1_62340.1"/>
    <property type="gene ID" value="TREG1_62340"/>
</dbReference>
<dbReference type="PANTHER" id="PTHR13312:SF0">
    <property type="entry name" value="UBIQUITIN THIOESTERASE OTU1"/>
    <property type="match status" value="1"/>
</dbReference>
<keyword evidence="3" id="KW-0479">Metal-binding</keyword>
<feature type="domain" description="OTU" evidence="11">
    <location>
        <begin position="153"/>
        <end position="288"/>
    </location>
</feature>
<evidence type="ECO:0000259" key="11">
    <source>
        <dbReference type="PROSITE" id="PS50802"/>
    </source>
</evidence>